<sequence length="445" mass="50154">MKTMFQICISVLAFSFLIFSGPAMSQPDNYNCTCVYCHVPCNAPLSAHTNPQCPIVQARNQNSGQSNSNTYTQPAALPVGSVEADIHYTEMMLEHARDINNRGVEAYKKGKYAAAAAAFRKATKYDKNNGTYQQNLANAKEMLNREKTSKTNSGTKNNSHEAKKYLDELKAFSNSINENVKTYEAVQKKLKKQLGSYVPPLKSRREIKEGVILGMSNTQYKNAIVEKGLKSPFSDEKIPFYATSDNDKWTDLGRVALDNMTTGKCTSLKTEVGQELVKELDNTYFDLLMAHSNGATVTEALLRADVIHAKELHIMGGDRSLTNFGGYADLIATGKVEKVVVWLNPADYVPYGSSIFDLVMNGSHDKNLQVENYNAYFQNIMDEMNATKNIEYRWLSGPEFSPTGQKFKPDFDAHGLDVYWENIRRYRALSAEQQKQHSFNMWDWF</sequence>
<name>A0A645BEL4_9ZZZZ</name>
<accession>A0A645BEL4</accession>
<proteinExistence type="predicted"/>
<dbReference type="InterPro" id="IPR019734">
    <property type="entry name" value="TPR_rpt"/>
</dbReference>
<dbReference type="SMART" id="SM00028">
    <property type="entry name" value="TPR"/>
    <property type="match status" value="1"/>
</dbReference>
<dbReference type="InterPro" id="IPR011990">
    <property type="entry name" value="TPR-like_helical_dom_sf"/>
</dbReference>
<reference evidence="1" key="1">
    <citation type="submission" date="2019-08" db="EMBL/GenBank/DDBJ databases">
        <authorList>
            <person name="Kucharzyk K."/>
            <person name="Murdoch R.W."/>
            <person name="Higgins S."/>
            <person name="Loffler F."/>
        </authorList>
    </citation>
    <scope>NUCLEOTIDE SEQUENCE</scope>
</reference>
<dbReference type="SUPFAM" id="SSF48452">
    <property type="entry name" value="TPR-like"/>
    <property type="match status" value="1"/>
</dbReference>
<comment type="caution">
    <text evidence="1">The sequence shown here is derived from an EMBL/GenBank/DDBJ whole genome shotgun (WGS) entry which is preliminary data.</text>
</comment>
<evidence type="ECO:0000313" key="1">
    <source>
        <dbReference type="EMBL" id="MPM63777.1"/>
    </source>
</evidence>
<gene>
    <name evidence="1" type="ORF">SDC9_110661</name>
</gene>
<organism evidence="1">
    <name type="scientific">bioreactor metagenome</name>
    <dbReference type="NCBI Taxonomy" id="1076179"/>
    <lineage>
        <taxon>unclassified sequences</taxon>
        <taxon>metagenomes</taxon>
        <taxon>ecological metagenomes</taxon>
    </lineage>
</organism>
<dbReference type="EMBL" id="VSSQ01019598">
    <property type="protein sequence ID" value="MPM63777.1"/>
    <property type="molecule type" value="Genomic_DNA"/>
</dbReference>
<dbReference type="Gene3D" id="1.25.40.10">
    <property type="entry name" value="Tetratricopeptide repeat domain"/>
    <property type="match status" value="1"/>
</dbReference>
<protein>
    <submittedName>
        <fullName evidence="1">Uncharacterized protein</fullName>
    </submittedName>
</protein>
<dbReference type="AlphaFoldDB" id="A0A645BEL4"/>